<evidence type="ECO:0000256" key="13">
    <source>
        <dbReference type="PROSITE-ProRule" id="PRU00169"/>
    </source>
</evidence>
<evidence type="ECO:0000256" key="8">
    <source>
        <dbReference type="ARBA" id="ARBA00022840"/>
    </source>
</evidence>
<feature type="domain" description="Response regulatory" evidence="15">
    <location>
        <begin position="547"/>
        <end position="665"/>
    </location>
</feature>
<dbReference type="SMART" id="SM00091">
    <property type="entry name" value="PAS"/>
    <property type="match status" value="2"/>
</dbReference>
<keyword evidence="4" id="KW-1003">Cell membrane</keyword>
<dbReference type="CDD" id="cd00088">
    <property type="entry name" value="HPT"/>
    <property type="match status" value="1"/>
</dbReference>
<dbReference type="Gene3D" id="3.40.50.2300">
    <property type="match status" value="1"/>
</dbReference>
<feature type="modified residue" description="Phosphohistidine" evidence="12">
    <location>
        <position position="777"/>
    </location>
</feature>
<evidence type="ECO:0000313" key="20">
    <source>
        <dbReference type="Proteomes" id="UP001430306"/>
    </source>
</evidence>
<dbReference type="Gene3D" id="3.30.565.10">
    <property type="entry name" value="Histidine kinase-like ATPase, C-terminal domain"/>
    <property type="match status" value="1"/>
</dbReference>
<evidence type="ECO:0000259" key="16">
    <source>
        <dbReference type="PROSITE" id="PS50112"/>
    </source>
</evidence>
<dbReference type="PANTHER" id="PTHR45339:SF1">
    <property type="entry name" value="HYBRID SIGNAL TRANSDUCTION HISTIDINE KINASE J"/>
    <property type="match status" value="1"/>
</dbReference>
<keyword evidence="7" id="KW-0547">Nucleotide-binding</keyword>
<dbReference type="PRINTS" id="PR00344">
    <property type="entry name" value="BCTRLSENSOR"/>
</dbReference>
<evidence type="ECO:0000256" key="3">
    <source>
        <dbReference type="ARBA" id="ARBA00012438"/>
    </source>
</evidence>
<dbReference type="EC" id="2.7.13.3" evidence="3"/>
<gene>
    <name evidence="19" type="ORF">LOC71_08890</name>
</gene>
<dbReference type="SUPFAM" id="SSF52172">
    <property type="entry name" value="CheY-like"/>
    <property type="match status" value="1"/>
</dbReference>
<dbReference type="InterPro" id="IPR003594">
    <property type="entry name" value="HATPase_dom"/>
</dbReference>
<evidence type="ECO:0000259" key="17">
    <source>
        <dbReference type="PROSITE" id="PS50113"/>
    </source>
</evidence>
<evidence type="ECO:0000256" key="5">
    <source>
        <dbReference type="ARBA" id="ARBA00022553"/>
    </source>
</evidence>
<dbReference type="InterPro" id="IPR000014">
    <property type="entry name" value="PAS"/>
</dbReference>
<dbReference type="Pfam" id="PF00072">
    <property type="entry name" value="Response_reg"/>
    <property type="match status" value="1"/>
</dbReference>
<dbReference type="PANTHER" id="PTHR45339">
    <property type="entry name" value="HYBRID SIGNAL TRANSDUCTION HISTIDINE KINASE J"/>
    <property type="match status" value="1"/>
</dbReference>
<dbReference type="SUPFAM" id="SSF55874">
    <property type="entry name" value="ATPase domain of HSP90 chaperone/DNA topoisomerase II/histidine kinase"/>
    <property type="match status" value="1"/>
</dbReference>
<dbReference type="InterPro" id="IPR003661">
    <property type="entry name" value="HisK_dim/P_dom"/>
</dbReference>
<evidence type="ECO:0000259" key="14">
    <source>
        <dbReference type="PROSITE" id="PS50109"/>
    </source>
</evidence>
<evidence type="ECO:0000259" key="18">
    <source>
        <dbReference type="PROSITE" id="PS50894"/>
    </source>
</evidence>
<dbReference type="Pfam" id="PF00512">
    <property type="entry name" value="HisKA"/>
    <property type="match status" value="1"/>
</dbReference>
<keyword evidence="9" id="KW-1133">Transmembrane helix</keyword>
<dbReference type="CDD" id="cd17546">
    <property type="entry name" value="REC_hyHK_CKI1_RcsC-like"/>
    <property type="match status" value="1"/>
</dbReference>
<dbReference type="SUPFAM" id="SSF47384">
    <property type="entry name" value="Homodimeric domain of signal transducing histidine kinase"/>
    <property type="match status" value="1"/>
</dbReference>
<evidence type="ECO:0000256" key="7">
    <source>
        <dbReference type="ARBA" id="ARBA00022741"/>
    </source>
</evidence>
<dbReference type="SUPFAM" id="SSF47226">
    <property type="entry name" value="Histidine-containing phosphotransfer domain, HPT domain"/>
    <property type="match status" value="1"/>
</dbReference>
<dbReference type="PROSITE" id="PS50112">
    <property type="entry name" value="PAS"/>
    <property type="match status" value="2"/>
</dbReference>
<comment type="catalytic activity">
    <reaction evidence="1">
        <text>ATP + protein L-histidine = ADP + protein N-phospho-L-histidine.</text>
        <dbReference type="EC" id="2.7.13.3"/>
    </reaction>
</comment>
<protein>
    <recommendedName>
        <fullName evidence="3">histidine kinase</fullName>
        <ecNumber evidence="3">2.7.13.3</ecNumber>
    </recommendedName>
</protein>
<feature type="domain" description="HPt" evidence="18">
    <location>
        <begin position="738"/>
        <end position="835"/>
    </location>
</feature>
<keyword evidence="6" id="KW-0812">Transmembrane</keyword>
<feature type="modified residue" description="4-aspartylphosphate" evidence="13">
    <location>
        <position position="596"/>
    </location>
</feature>
<name>A0ABS8NFR2_9BACT</name>
<feature type="domain" description="PAS" evidence="16">
    <location>
        <begin position="135"/>
        <end position="206"/>
    </location>
</feature>
<comment type="caution">
    <text evidence="19">The sequence shown here is derived from an EMBL/GenBank/DDBJ whole genome shotgun (WGS) entry which is preliminary data.</text>
</comment>
<dbReference type="Gene3D" id="3.30.450.20">
    <property type="entry name" value="PAS domain"/>
    <property type="match status" value="2"/>
</dbReference>
<evidence type="ECO:0000256" key="9">
    <source>
        <dbReference type="ARBA" id="ARBA00022989"/>
    </source>
</evidence>
<organism evidence="19 20">
    <name type="scientific">Rhodopirellula halodulae</name>
    <dbReference type="NCBI Taxonomy" id="2894198"/>
    <lineage>
        <taxon>Bacteria</taxon>
        <taxon>Pseudomonadati</taxon>
        <taxon>Planctomycetota</taxon>
        <taxon>Planctomycetia</taxon>
        <taxon>Pirellulales</taxon>
        <taxon>Pirellulaceae</taxon>
        <taxon>Rhodopirellula</taxon>
    </lineage>
</organism>
<dbReference type="Pfam" id="PF02518">
    <property type="entry name" value="HATPase_c"/>
    <property type="match status" value="1"/>
</dbReference>
<evidence type="ECO:0000313" key="19">
    <source>
        <dbReference type="EMBL" id="MCC9642387.1"/>
    </source>
</evidence>
<dbReference type="SUPFAM" id="SSF55785">
    <property type="entry name" value="PYP-like sensor domain (PAS domain)"/>
    <property type="match status" value="2"/>
</dbReference>
<feature type="domain" description="PAC" evidence="17">
    <location>
        <begin position="210"/>
        <end position="262"/>
    </location>
</feature>
<dbReference type="Pfam" id="PF01627">
    <property type="entry name" value="Hpt"/>
    <property type="match status" value="1"/>
</dbReference>
<dbReference type="Gene3D" id="1.10.287.130">
    <property type="match status" value="1"/>
</dbReference>
<reference evidence="19" key="1">
    <citation type="submission" date="2021-11" db="EMBL/GenBank/DDBJ databases">
        <title>Genome sequence.</title>
        <authorList>
            <person name="Sun Q."/>
        </authorList>
    </citation>
    <scope>NUCLEOTIDE SEQUENCE</scope>
    <source>
        <strain evidence="19">JC740</strain>
    </source>
</reference>
<evidence type="ECO:0000256" key="4">
    <source>
        <dbReference type="ARBA" id="ARBA00022475"/>
    </source>
</evidence>
<dbReference type="SMART" id="SM00073">
    <property type="entry name" value="HPT"/>
    <property type="match status" value="1"/>
</dbReference>
<feature type="domain" description="Histidine kinase" evidence="14">
    <location>
        <begin position="280"/>
        <end position="519"/>
    </location>
</feature>
<dbReference type="SMART" id="SM00387">
    <property type="entry name" value="HATPase_c"/>
    <property type="match status" value="1"/>
</dbReference>
<dbReference type="InterPro" id="IPR005467">
    <property type="entry name" value="His_kinase_dom"/>
</dbReference>
<dbReference type="InterPro" id="IPR013656">
    <property type="entry name" value="PAS_4"/>
</dbReference>
<dbReference type="PROSITE" id="PS50894">
    <property type="entry name" value="HPT"/>
    <property type="match status" value="1"/>
</dbReference>
<dbReference type="PROSITE" id="PS50113">
    <property type="entry name" value="PAC"/>
    <property type="match status" value="1"/>
</dbReference>
<dbReference type="NCBIfam" id="TIGR00229">
    <property type="entry name" value="sensory_box"/>
    <property type="match status" value="1"/>
</dbReference>
<dbReference type="SMART" id="SM00448">
    <property type="entry name" value="REC"/>
    <property type="match status" value="1"/>
</dbReference>
<comment type="subcellular location">
    <subcellularLocation>
        <location evidence="2">Cell membrane</location>
        <topology evidence="2">Multi-pass membrane protein</topology>
    </subcellularLocation>
</comment>
<sequence>MSHVSEFQTSATYRALANALPLNLLIKSADGRRVFANDSYLKWRNVTWDELAGKRDDDLFPPEIAQKYRADDQQVMDTGEPLHSVESTRLGDNSIGWIERVKTAVHDHRGKLLGIQVLFWDVTAKVEKEKASQFEQSLLNTLLANIPDSIYFKDVDSRFIRVSQAMAQKFGLQSVEQVHGRTDADIFTPEHAEAARKDELTVIATGEALVDREERETWPDREDTWCMTTKMPLRNEEGDIIGTFGISRDITELKRSEAALREAVRMADAANRSKSEFLANMSHEIRTPMNALIGMADLLSQTELDADQQDYVQIIQESSNGLLRLINDILDFSKIEARRLELESVPFSLSKTVESTLRSFALPASEKGLELQSAIATELPDRLMGDPGRVRQVLTNLVGNAIKFTDNGGVRLEVDVLLREENPLDSNNGDQPSGKVGRPDLVTLRLSVRDSGIGIPPAQQDAVLNPFTQADASTTRRFGGTGLGLSISRQLVELMGGKLVLQSEVGVGTTFSFELRMPVCPESVPSEDDDEEEDLGGASHQRLAPLRVLVAEDGVTNQHVIAGLLRSLGHQCSIASDGRETLTKWRCEEYDVVLMDMHMPVMDGLEATRAIRLEELGTSRHTPIIALTAAAMSEDAAACRAAGMDSYLTKPIHSRKLREALTPYQKELPQSDDTSLAETIDQTPVDHLKLSDDQSSVTINAAHAAFPSAGSTSNAISFSSNTLGCLDLDSARSRIPGGTAGVLRLAFVFRTECEQLVSKLSDEMPAGLNDDARRTAHTLKGACGLLGAKQLQIAAERIEEAGRENRVAKAPQLLDDLKREAERVLAAVDELLSQSGSPDEA</sequence>
<evidence type="ECO:0000256" key="1">
    <source>
        <dbReference type="ARBA" id="ARBA00000085"/>
    </source>
</evidence>
<dbReference type="InterPro" id="IPR008207">
    <property type="entry name" value="Sig_transdc_His_kin_Hpt_dom"/>
</dbReference>
<dbReference type="CDD" id="cd16922">
    <property type="entry name" value="HATPase_EvgS-ArcB-TorS-like"/>
    <property type="match status" value="1"/>
</dbReference>
<dbReference type="InterPro" id="IPR000700">
    <property type="entry name" value="PAS-assoc_C"/>
</dbReference>
<dbReference type="Proteomes" id="UP001430306">
    <property type="component" value="Unassembled WGS sequence"/>
</dbReference>
<proteinExistence type="predicted"/>
<dbReference type="InterPro" id="IPR001789">
    <property type="entry name" value="Sig_transdc_resp-reg_receiver"/>
</dbReference>
<evidence type="ECO:0000256" key="10">
    <source>
        <dbReference type="ARBA" id="ARBA00023012"/>
    </source>
</evidence>
<keyword evidence="5 13" id="KW-0597">Phosphoprotein</keyword>
<dbReference type="RefSeq" id="WP_230273194.1">
    <property type="nucleotide sequence ID" value="NZ_JAJKFW010000020.1"/>
</dbReference>
<dbReference type="PROSITE" id="PS50109">
    <property type="entry name" value="HIS_KIN"/>
    <property type="match status" value="1"/>
</dbReference>
<keyword evidence="20" id="KW-1185">Reference proteome</keyword>
<dbReference type="InterPro" id="IPR004358">
    <property type="entry name" value="Sig_transdc_His_kin-like_C"/>
</dbReference>
<keyword evidence="8" id="KW-0067">ATP-binding</keyword>
<dbReference type="InterPro" id="IPR036641">
    <property type="entry name" value="HPT_dom_sf"/>
</dbReference>
<dbReference type="InterPro" id="IPR035965">
    <property type="entry name" value="PAS-like_dom_sf"/>
</dbReference>
<evidence type="ECO:0000256" key="2">
    <source>
        <dbReference type="ARBA" id="ARBA00004651"/>
    </source>
</evidence>
<keyword evidence="10" id="KW-0902">Two-component regulatory system</keyword>
<dbReference type="Gene3D" id="1.20.120.160">
    <property type="entry name" value="HPT domain"/>
    <property type="match status" value="1"/>
</dbReference>
<dbReference type="EMBL" id="JAJKFW010000020">
    <property type="protein sequence ID" value="MCC9642387.1"/>
    <property type="molecule type" value="Genomic_DNA"/>
</dbReference>
<dbReference type="PROSITE" id="PS50110">
    <property type="entry name" value="RESPONSE_REGULATORY"/>
    <property type="match status" value="1"/>
</dbReference>
<dbReference type="CDD" id="cd00082">
    <property type="entry name" value="HisKA"/>
    <property type="match status" value="1"/>
</dbReference>
<feature type="domain" description="PAS" evidence="16">
    <location>
        <begin position="9"/>
        <end position="79"/>
    </location>
</feature>
<keyword evidence="11" id="KW-0472">Membrane</keyword>
<evidence type="ECO:0000256" key="11">
    <source>
        <dbReference type="ARBA" id="ARBA00023136"/>
    </source>
</evidence>
<dbReference type="Pfam" id="PF08448">
    <property type="entry name" value="PAS_4"/>
    <property type="match status" value="2"/>
</dbReference>
<evidence type="ECO:0000259" key="15">
    <source>
        <dbReference type="PROSITE" id="PS50110"/>
    </source>
</evidence>
<dbReference type="CDD" id="cd00130">
    <property type="entry name" value="PAS"/>
    <property type="match status" value="2"/>
</dbReference>
<dbReference type="InterPro" id="IPR036097">
    <property type="entry name" value="HisK_dim/P_sf"/>
</dbReference>
<dbReference type="InterPro" id="IPR036890">
    <property type="entry name" value="HATPase_C_sf"/>
</dbReference>
<dbReference type="InterPro" id="IPR011006">
    <property type="entry name" value="CheY-like_superfamily"/>
</dbReference>
<dbReference type="SMART" id="SM00388">
    <property type="entry name" value="HisKA"/>
    <property type="match status" value="1"/>
</dbReference>
<accession>A0ABS8NFR2</accession>
<evidence type="ECO:0000256" key="12">
    <source>
        <dbReference type="PROSITE-ProRule" id="PRU00110"/>
    </source>
</evidence>
<evidence type="ECO:0000256" key="6">
    <source>
        <dbReference type="ARBA" id="ARBA00022692"/>
    </source>
</evidence>